<dbReference type="PANTHER" id="PTHR12466:SF8">
    <property type="entry name" value="PARAFIBROMIN"/>
    <property type="match status" value="1"/>
</dbReference>
<dbReference type="InterPro" id="IPR007852">
    <property type="entry name" value="Cdc73/Parafibromin"/>
</dbReference>
<dbReference type="GO" id="GO:0032968">
    <property type="term" value="P:positive regulation of transcription elongation by RNA polymerase II"/>
    <property type="evidence" value="ECO:0007669"/>
    <property type="project" value="TreeGrafter"/>
</dbReference>
<dbReference type="AlphaFoldDB" id="A0A420J1N8"/>
<dbReference type="Gene3D" id="3.40.50.11990">
    <property type="entry name" value="RNA polymerase II accessory factor, Cdc73 C-terminal domain"/>
    <property type="match status" value="1"/>
</dbReference>
<comment type="subcellular location">
    <subcellularLocation>
        <location evidence="1">Nucleus</location>
    </subcellularLocation>
</comment>
<protein>
    <submittedName>
        <fullName evidence="6">Cell division control protein 73</fullName>
    </submittedName>
</protein>
<dbReference type="Proteomes" id="UP000285405">
    <property type="component" value="Unassembled WGS sequence"/>
</dbReference>
<comment type="similarity">
    <text evidence="2">Belongs to the CDC73 family.</text>
</comment>
<sequence>MRLASISTYQGPYHITTKGNHKGTNMSEKASPQNDPLLLFRQSIASEASITPIIGDDTNPDTSISVSLARATHLRFSSATNALPLNTPTRFVSSDICVDLRSIYFAWLKRESAIPEYNAAALALNTELGPGSEIHKLAFVERLDLITWLEGASEESEYIKSLSEDNNSAAVNAQATGTVSVTSSATGKLRKSIDPRLAQIYNGERKMGDRNSILRGVKPIDLSHVRKLATPFNARKAAAAAAAGATQNPMALSHNHKTPVRRPDPIILLSPSASSLLKMSNIKSFLESGVYIPADGANSSSTSTASILHISRLLPSIDPTRAIRFIIVDTPEQFKPEYWGRVVAVFTTGQVWQFKSYKWQQPTDLFRHTLGVYVGWRGEPLPETVKSWGRGVFGAGIDKYVSGGSRWRDREIVESIWKSIEEGMRAKGWTRDNGPLIDN</sequence>
<keyword evidence="3" id="KW-0804">Transcription</keyword>
<name>A0A420J1N8_9PEZI</name>
<gene>
    <name evidence="6" type="ORF">GcC1_033032</name>
</gene>
<evidence type="ECO:0000313" key="7">
    <source>
        <dbReference type="Proteomes" id="UP000285405"/>
    </source>
</evidence>
<dbReference type="OrthoDB" id="2186602at2759"/>
<dbReference type="InterPro" id="IPR031336">
    <property type="entry name" value="CDC73_C"/>
</dbReference>
<dbReference type="Pfam" id="PF05179">
    <property type="entry name" value="CDC73_C"/>
    <property type="match status" value="1"/>
</dbReference>
<comment type="caution">
    <text evidence="6">The sequence shown here is derived from an EMBL/GenBank/DDBJ whole genome shotgun (WGS) entry which is preliminary data.</text>
</comment>
<dbReference type="GO" id="GO:0016593">
    <property type="term" value="C:Cdc73/Paf1 complex"/>
    <property type="evidence" value="ECO:0007669"/>
    <property type="project" value="InterPro"/>
</dbReference>
<keyword evidence="4" id="KW-0539">Nucleus</keyword>
<dbReference type="FunFam" id="3.40.50.11990:FF:000003">
    <property type="entry name" value="Pol II transcription elongation factor subunit Cdc73"/>
    <property type="match status" value="1"/>
</dbReference>
<feature type="domain" description="Cell division control protein 73 C-terminal" evidence="5">
    <location>
        <begin position="262"/>
        <end position="422"/>
    </location>
</feature>
<keyword evidence="6" id="KW-0132">Cell division</keyword>
<evidence type="ECO:0000256" key="1">
    <source>
        <dbReference type="ARBA" id="ARBA00004123"/>
    </source>
</evidence>
<evidence type="ECO:0000256" key="3">
    <source>
        <dbReference type="ARBA" id="ARBA00023163"/>
    </source>
</evidence>
<evidence type="ECO:0000313" key="6">
    <source>
        <dbReference type="EMBL" id="RKF80719.1"/>
    </source>
</evidence>
<evidence type="ECO:0000259" key="5">
    <source>
        <dbReference type="Pfam" id="PF05179"/>
    </source>
</evidence>
<dbReference type="GO" id="GO:0006368">
    <property type="term" value="P:transcription elongation by RNA polymerase II"/>
    <property type="evidence" value="ECO:0007669"/>
    <property type="project" value="InterPro"/>
</dbReference>
<evidence type="ECO:0000256" key="4">
    <source>
        <dbReference type="ARBA" id="ARBA00023242"/>
    </source>
</evidence>
<evidence type="ECO:0000256" key="2">
    <source>
        <dbReference type="ARBA" id="ARBA00010427"/>
    </source>
</evidence>
<organism evidence="6 7">
    <name type="scientific">Golovinomyces cichoracearum</name>
    <dbReference type="NCBI Taxonomy" id="62708"/>
    <lineage>
        <taxon>Eukaryota</taxon>
        <taxon>Fungi</taxon>
        <taxon>Dikarya</taxon>
        <taxon>Ascomycota</taxon>
        <taxon>Pezizomycotina</taxon>
        <taxon>Leotiomycetes</taxon>
        <taxon>Erysiphales</taxon>
        <taxon>Erysiphaceae</taxon>
        <taxon>Golovinomyces</taxon>
    </lineage>
</organism>
<dbReference type="PANTHER" id="PTHR12466">
    <property type="entry name" value="CDC73 DOMAIN PROTEIN"/>
    <property type="match status" value="1"/>
</dbReference>
<dbReference type="InterPro" id="IPR038103">
    <property type="entry name" value="CDC73_C_sf"/>
</dbReference>
<dbReference type="EMBL" id="MCBR01003365">
    <property type="protein sequence ID" value="RKF80719.1"/>
    <property type="molecule type" value="Genomic_DNA"/>
</dbReference>
<accession>A0A420J1N8</accession>
<reference evidence="6 7" key="1">
    <citation type="journal article" date="2018" name="BMC Genomics">
        <title>Comparative genome analyses reveal sequence features reflecting distinct modes of host-adaptation between dicot and monocot powdery mildew.</title>
        <authorList>
            <person name="Wu Y."/>
            <person name="Ma X."/>
            <person name="Pan Z."/>
            <person name="Kale S.D."/>
            <person name="Song Y."/>
            <person name="King H."/>
            <person name="Zhang Q."/>
            <person name="Presley C."/>
            <person name="Deng X."/>
            <person name="Wei C.I."/>
            <person name="Xiao S."/>
        </authorList>
    </citation>
    <scope>NUCLEOTIDE SEQUENCE [LARGE SCALE GENOMIC DNA]</scope>
    <source>
        <strain evidence="6">UCSC1</strain>
    </source>
</reference>
<dbReference type="GO" id="GO:0000993">
    <property type="term" value="F:RNA polymerase II complex binding"/>
    <property type="evidence" value="ECO:0007669"/>
    <property type="project" value="TreeGrafter"/>
</dbReference>
<proteinExistence type="inferred from homology"/>
<keyword evidence="6" id="KW-0131">Cell cycle</keyword>
<dbReference type="GO" id="GO:0051301">
    <property type="term" value="P:cell division"/>
    <property type="evidence" value="ECO:0007669"/>
    <property type="project" value="UniProtKB-KW"/>
</dbReference>